<reference evidence="2 3" key="1">
    <citation type="submission" date="2024-04" db="EMBL/GenBank/DDBJ databases">
        <title>Novel species of the genus Ideonella isolated from streams.</title>
        <authorList>
            <person name="Lu H."/>
        </authorList>
    </citation>
    <scope>NUCLEOTIDE SEQUENCE [LARGE SCALE GENOMIC DNA]</scope>
    <source>
        <strain evidence="2 3">BYS139W</strain>
    </source>
</reference>
<dbReference type="Proteomes" id="UP001368500">
    <property type="component" value="Unassembled WGS sequence"/>
</dbReference>
<comment type="caution">
    <text evidence="2">The sequence shown here is derived from an EMBL/GenBank/DDBJ whole genome shotgun (WGS) entry which is preliminary data.</text>
</comment>
<evidence type="ECO:0000313" key="2">
    <source>
        <dbReference type="EMBL" id="MEK8027657.1"/>
    </source>
</evidence>
<evidence type="ECO:0000256" key="1">
    <source>
        <dbReference type="SAM" id="MobiDB-lite"/>
    </source>
</evidence>
<feature type="region of interest" description="Disordered" evidence="1">
    <location>
        <begin position="503"/>
        <end position="523"/>
    </location>
</feature>
<dbReference type="EMBL" id="JBBUTF010000015">
    <property type="protein sequence ID" value="MEK8027657.1"/>
    <property type="molecule type" value="Genomic_DNA"/>
</dbReference>
<dbReference type="Pfam" id="PF07759">
    <property type="entry name" value="DUF1615"/>
    <property type="match status" value="1"/>
</dbReference>
<proteinExistence type="predicted"/>
<organism evidence="2 3">
    <name type="scientific">Pseudaquabacterium rugosum</name>
    <dbReference type="NCBI Taxonomy" id="2984194"/>
    <lineage>
        <taxon>Bacteria</taxon>
        <taxon>Pseudomonadati</taxon>
        <taxon>Pseudomonadota</taxon>
        <taxon>Betaproteobacteria</taxon>
        <taxon>Burkholderiales</taxon>
        <taxon>Sphaerotilaceae</taxon>
        <taxon>Pseudaquabacterium</taxon>
    </lineage>
</organism>
<dbReference type="RefSeq" id="WP_341375438.1">
    <property type="nucleotide sequence ID" value="NZ_JBBUTF010000015.1"/>
</dbReference>
<protein>
    <submittedName>
        <fullName evidence="2">DUF1615 domain-containing protein</fullName>
    </submittedName>
</protein>
<sequence length="523" mass="55109">MVLKPCLSSVARCGSLSSPRRPSASILSGALAAVLLAGCSAVPKGPAPVEQRRLPAADGSGAASASTPVPRAPEVAASPAGQAARPPAAAGAGSASPAGGLGSGPVPAALPLRTPPRPEAAASAASASATPAASAAPVLPPPAMPVPMPVPPDAPPVRTADVRAVALRVLPPRIGERNGWADDIATSFAALRIPAQAHKVCAISAVIEQESGWQADPPVTGLARIARRELEKKRAAYGIPQPVFALALKKTSPDGRSYERRLDTLRTERELSALYEDIVSEIPFGERLLDGGNPVRTGGSTQVSIAWAAQHMRERPYPWPRAGTARQEVFKRRGGVYFGASMLLDYPVSYQRMIYRFADFNAGRYASRNAAVQVLLSRLTGGRLEPDGDLLRYAKGQPLSPRRSPSEAWTALLSLRPALGLSESRLEADLMLEKSHAFERTATYERLYALAAQRNVPAERERLPDIALDSPKITRKLTTAWFADRVEMRYRACLARDAAASAVAQPPGDAAGAPGALPRLPAP</sequence>
<feature type="compositionally biased region" description="Low complexity" evidence="1">
    <location>
        <begin position="76"/>
        <end position="112"/>
    </location>
</feature>
<name>A0ABU9BCP2_9BURK</name>
<keyword evidence="3" id="KW-1185">Reference proteome</keyword>
<feature type="compositionally biased region" description="Low complexity" evidence="1">
    <location>
        <begin position="119"/>
        <end position="128"/>
    </location>
</feature>
<feature type="region of interest" description="Disordered" evidence="1">
    <location>
        <begin position="49"/>
        <end position="128"/>
    </location>
</feature>
<gene>
    <name evidence="2" type="ORF">AACH11_16960</name>
</gene>
<dbReference type="InterPro" id="IPR011673">
    <property type="entry name" value="DUF1615"/>
</dbReference>
<accession>A0ABU9BCP2</accession>
<evidence type="ECO:0000313" key="3">
    <source>
        <dbReference type="Proteomes" id="UP001368500"/>
    </source>
</evidence>
<feature type="compositionally biased region" description="Low complexity" evidence="1">
    <location>
        <begin position="56"/>
        <end position="66"/>
    </location>
</feature>